<dbReference type="InterPro" id="IPR020472">
    <property type="entry name" value="WD40_PAC1"/>
</dbReference>
<dbReference type="PRINTS" id="PR00320">
    <property type="entry name" value="GPROTEINBRPT"/>
</dbReference>
<accession>S2K647</accession>
<organism evidence="4 5">
    <name type="scientific">Mucor circinelloides f. circinelloides (strain 1006PhL)</name>
    <name type="common">Mucormycosis agent</name>
    <name type="synonym">Calyptromyces circinelloides</name>
    <dbReference type="NCBI Taxonomy" id="1220926"/>
    <lineage>
        <taxon>Eukaryota</taxon>
        <taxon>Fungi</taxon>
        <taxon>Fungi incertae sedis</taxon>
        <taxon>Mucoromycota</taxon>
        <taxon>Mucoromycotina</taxon>
        <taxon>Mucoromycetes</taxon>
        <taxon>Mucorales</taxon>
        <taxon>Mucorineae</taxon>
        <taxon>Mucoraceae</taxon>
        <taxon>Mucor</taxon>
    </lineage>
</organism>
<feature type="repeat" description="WD" evidence="3">
    <location>
        <begin position="243"/>
        <end position="285"/>
    </location>
</feature>
<evidence type="ECO:0000256" key="3">
    <source>
        <dbReference type="PROSITE-ProRule" id="PRU00221"/>
    </source>
</evidence>
<feature type="repeat" description="WD" evidence="3">
    <location>
        <begin position="71"/>
        <end position="112"/>
    </location>
</feature>
<dbReference type="InterPro" id="IPR036322">
    <property type="entry name" value="WD40_repeat_dom_sf"/>
</dbReference>
<name>S2K647_MUCC1</name>
<dbReference type="PANTHER" id="PTHR10971">
    <property type="entry name" value="MRNA EXPORT FACTOR AND BUB3"/>
    <property type="match status" value="1"/>
</dbReference>
<dbReference type="EMBL" id="KE123915">
    <property type="protein sequence ID" value="EPB90858.1"/>
    <property type="molecule type" value="Genomic_DNA"/>
</dbReference>
<evidence type="ECO:0000313" key="4">
    <source>
        <dbReference type="EMBL" id="EPB90858.1"/>
    </source>
</evidence>
<proteinExistence type="predicted"/>
<keyword evidence="2" id="KW-0677">Repeat</keyword>
<dbReference type="VEuPathDB" id="FungiDB:HMPREF1544_02275"/>
<dbReference type="SUPFAM" id="SSF50978">
    <property type="entry name" value="WD40 repeat-like"/>
    <property type="match status" value="1"/>
</dbReference>
<dbReference type="Gene3D" id="2.130.10.10">
    <property type="entry name" value="YVTN repeat-like/Quinoprotein amine dehydrogenase"/>
    <property type="match status" value="1"/>
</dbReference>
<keyword evidence="1 3" id="KW-0853">WD repeat</keyword>
<keyword evidence="5" id="KW-1185">Reference proteome</keyword>
<dbReference type="Pfam" id="PF00400">
    <property type="entry name" value="WD40"/>
    <property type="match status" value="3"/>
</dbReference>
<evidence type="ECO:0000256" key="1">
    <source>
        <dbReference type="ARBA" id="ARBA00022574"/>
    </source>
</evidence>
<dbReference type="STRING" id="1220926.S2K647"/>
<dbReference type="Proteomes" id="UP000014254">
    <property type="component" value="Unassembled WGS sequence"/>
</dbReference>
<dbReference type="AlphaFoldDB" id="S2K647"/>
<dbReference type="PROSITE" id="PS50082">
    <property type="entry name" value="WD_REPEATS_2"/>
    <property type="match status" value="3"/>
</dbReference>
<sequence>MAMDPADIEASAFFVKCPPGDGISALQFSTESDLLAASSWNNQATLNMHCFIQVQIYDINFEDRESYIKFAYPHKAPVLCLKWSLDGSQIVSGGADHKGRLYDLESGRLVEFAHHEAPIKSILYADYNLVVTGSWDRTIRYWDLRVPGPIGTLCLSERVYTMDACRSSLVVGTADNKVHQIDTMVPDTIIKTMDSPLNHQMRRIRCFREGDGFAMSSIEGRVAIEYTEQIDQAKSFTFKCHRIENQIYAVNDLDFHPSEQGVLLTAGSDGTIIIWNKDKRQKLKAYSRVDGHISCAAYNRDGIAFAYAVSYDWSKGYKFATDTNKIYIHEMELFE</sequence>
<dbReference type="eggNOG" id="KOG0647">
    <property type="taxonomic scope" value="Eukaryota"/>
</dbReference>
<dbReference type="SMART" id="SM00320">
    <property type="entry name" value="WD40"/>
    <property type="match status" value="3"/>
</dbReference>
<feature type="repeat" description="WD" evidence="3">
    <location>
        <begin position="112"/>
        <end position="145"/>
    </location>
</feature>
<evidence type="ECO:0000256" key="2">
    <source>
        <dbReference type="ARBA" id="ARBA00022737"/>
    </source>
</evidence>
<dbReference type="OrthoDB" id="256303at2759"/>
<dbReference type="InterPro" id="IPR015943">
    <property type="entry name" value="WD40/YVTN_repeat-like_dom_sf"/>
</dbReference>
<evidence type="ECO:0000313" key="5">
    <source>
        <dbReference type="Proteomes" id="UP000014254"/>
    </source>
</evidence>
<protein>
    <recommendedName>
        <fullName evidence="6">Anaphase-promoting complex subunit 4 WD40 domain-containing protein</fullName>
    </recommendedName>
</protein>
<reference evidence="5" key="1">
    <citation type="submission" date="2013-05" db="EMBL/GenBank/DDBJ databases">
        <title>The Genome sequence of Mucor circinelloides f. circinelloides 1006PhL.</title>
        <authorList>
            <consortium name="The Broad Institute Genomics Platform"/>
            <person name="Cuomo C."/>
            <person name="Earl A."/>
            <person name="Findley K."/>
            <person name="Lee S.C."/>
            <person name="Walker B."/>
            <person name="Young S."/>
            <person name="Zeng Q."/>
            <person name="Gargeya S."/>
            <person name="Fitzgerald M."/>
            <person name="Haas B."/>
            <person name="Abouelleil A."/>
            <person name="Allen A.W."/>
            <person name="Alvarado L."/>
            <person name="Arachchi H.M."/>
            <person name="Berlin A.M."/>
            <person name="Chapman S.B."/>
            <person name="Gainer-Dewar J."/>
            <person name="Goldberg J."/>
            <person name="Griggs A."/>
            <person name="Gujja S."/>
            <person name="Hansen M."/>
            <person name="Howarth C."/>
            <person name="Imamovic A."/>
            <person name="Ireland A."/>
            <person name="Larimer J."/>
            <person name="McCowan C."/>
            <person name="Murphy C."/>
            <person name="Pearson M."/>
            <person name="Poon T.W."/>
            <person name="Priest M."/>
            <person name="Roberts A."/>
            <person name="Saif S."/>
            <person name="Shea T."/>
            <person name="Sisk P."/>
            <person name="Sykes S."/>
            <person name="Wortman J."/>
            <person name="Nusbaum C."/>
            <person name="Birren B."/>
        </authorList>
    </citation>
    <scope>NUCLEOTIDE SEQUENCE [LARGE SCALE GENOMIC DNA]</scope>
    <source>
        <strain evidence="5">1006PhL</strain>
    </source>
</reference>
<gene>
    <name evidence="4" type="ORF">HMPREF1544_02275</name>
</gene>
<dbReference type="OMA" id="CISIFRE"/>
<evidence type="ECO:0008006" key="6">
    <source>
        <dbReference type="Google" id="ProtNLM"/>
    </source>
</evidence>
<dbReference type="InterPro" id="IPR001680">
    <property type="entry name" value="WD40_rpt"/>
</dbReference>
<dbReference type="PROSITE" id="PS50294">
    <property type="entry name" value="WD_REPEATS_REGION"/>
    <property type="match status" value="1"/>
</dbReference>
<dbReference type="InParanoid" id="S2K647"/>